<dbReference type="InterPro" id="IPR010610">
    <property type="entry name" value="EryCIII-like_C"/>
</dbReference>
<dbReference type="GO" id="GO:0008194">
    <property type="term" value="F:UDP-glycosyltransferase activity"/>
    <property type="evidence" value="ECO:0007669"/>
    <property type="project" value="InterPro"/>
</dbReference>
<dbReference type="NCBIfam" id="TIGR01426">
    <property type="entry name" value="MGT"/>
    <property type="match status" value="1"/>
</dbReference>
<dbReference type="FunFam" id="3.40.50.2000:FF:000072">
    <property type="entry name" value="Glycosyl transferase"/>
    <property type="match status" value="1"/>
</dbReference>
<dbReference type="Pfam" id="PF06722">
    <property type="entry name" value="EryCIII-like_C"/>
    <property type="match status" value="1"/>
</dbReference>
<evidence type="ECO:0000313" key="4">
    <source>
        <dbReference type="EMBL" id="SFW75752.1"/>
    </source>
</evidence>
<protein>
    <submittedName>
        <fullName evidence="4">Glycosyltransferase, MGT family</fullName>
    </submittedName>
</protein>
<dbReference type="InterPro" id="IPR006326">
    <property type="entry name" value="UDPGT_MGT-like"/>
</dbReference>
<dbReference type="Gene3D" id="3.40.50.2000">
    <property type="entry name" value="Glycogen Phosphorylase B"/>
    <property type="match status" value="2"/>
</dbReference>
<dbReference type="AlphaFoldDB" id="A0A1K1RUB2"/>
<dbReference type="GO" id="GO:0017000">
    <property type="term" value="P:antibiotic biosynthetic process"/>
    <property type="evidence" value="ECO:0007669"/>
    <property type="project" value="UniProtKB-ARBA"/>
</dbReference>
<evidence type="ECO:0000259" key="3">
    <source>
        <dbReference type="Pfam" id="PF06722"/>
    </source>
</evidence>
<dbReference type="PANTHER" id="PTHR48050">
    <property type="entry name" value="STEROL 3-BETA-GLUCOSYLTRANSFERASE"/>
    <property type="match status" value="1"/>
</dbReference>
<sequence>MPDDAVVSRHIAVFSFPAYAHVAPVLPVVAELVRRGHRVTFAVVDEFAAEVAATGAEVLPYTSTFPWATGLGDSGSDGYALRAMLAFMAEGLAPLPSAVRRFAGDPPDLVVHDLAASETARLLARKWSVPTVQSCPEFASNEHFAMNAAQAAEDAGPPPDLDDPGLAAFVEEAERLLAEHGLSDVDTSGDAGYHLVYLPKAFQIRGETFDDRFAFVGPCFDRSGPAGEWAPPADGLPVVLISLGTSRSREQTGFFRKCVRAFTGQPWHVVLTLGRWVDPAELGPLPPNVEAHPFVAHAALLPHTKVFVTHGGLGSTMESLHYGVPMVVTPSQSDQVVTAARIAELDLGRVVSRTGVTERELLDAVTETAADPVVGRRVRWMSEQVRQAGGETRAADAVESWLEGAVR</sequence>
<name>A0A1K1RUB2_9PSEU</name>
<dbReference type="EMBL" id="FPJG01000006">
    <property type="protein sequence ID" value="SFW75752.1"/>
    <property type="molecule type" value="Genomic_DNA"/>
</dbReference>
<dbReference type="InterPro" id="IPR002213">
    <property type="entry name" value="UDP_glucos_trans"/>
</dbReference>
<dbReference type="InterPro" id="IPR050426">
    <property type="entry name" value="Glycosyltransferase_28"/>
</dbReference>
<feature type="domain" description="Erythromycin biosynthesis protein CIII-like C-terminal" evidence="3">
    <location>
        <begin position="280"/>
        <end position="374"/>
    </location>
</feature>
<dbReference type="GO" id="GO:0016758">
    <property type="term" value="F:hexosyltransferase activity"/>
    <property type="evidence" value="ECO:0007669"/>
    <property type="project" value="InterPro"/>
</dbReference>
<proteinExistence type="inferred from homology"/>
<dbReference type="SUPFAM" id="SSF53756">
    <property type="entry name" value="UDP-Glycosyltransferase/glycogen phosphorylase"/>
    <property type="match status" value="1"/>
</dbReference>
<keyword evidence="5" id="KW-1185">Reference proteome</keyword>
<evidence type="ECO:0000313" key="5">
    <source>
        <dbReference type="Proteomes" id="UP000182740"/>
    </source>
</evidence>
<dbReference type="CDD" id="cd03784">
    <property type="entry name" value="GT1_Gtf-like"/>
    <property type="match status" value="1"/>
</dbReference>
<evidence type="ECO:0000256" key="2">
    <source>
        <dbReference type="ARBA" id="ARBA00022679"/>
    </source>
</evidence>
<organism evidence="4 5">
    <name type="scientific">Amycolatopsis australiensis</name>
    <dbReference type="NCBI Taxonomy" id="546364"/>
    <lineage>
        <taxon>Bacteria</taxon>
        <taxon>Bacillati</taxon>
        <taxon>Actinomycetota</taxon>
        <taxon>Actinomycetes</taxon>
        <taxon>Pseudonocardiales</taxon>
        <taxon>Pseudonocardiaceae</taxon>
        <taxon>Amycolatopsis</taxon>
    </lineage>
</organism>
<accession>A0A1K1RUB2</accession>
<comment type="similarity">
    <text evidence="1">Belongs to the UDP-glycosyltransferase family.</text>
</comment>
<keyword evidence="2 4" id="KW-0808">Transferase</keyword>
<gene>
    <name evidence="4" type="ORF">SAMN04489730_3983</name>
</gene>
<dbReference type="Proteomes" id="UP000182740">
    <property type="component" value="Unassembled WGS sequence"/>
</dbReference>
<reference evidence="5" key="1">
    <citation type="submission" date="2016-11" db="EMBL/GenBank/DDBJ databases">
        <authorList>
            <person name="Varghese N."/>
            <person name="Submissions S."/>
        </authorList>
    </citation>
    <scope>NUCLEOTIDE SEQUENCE [LARGE SCALE GENOMIC DNA]</scope>
    <source>
        <strain evidence="5">DSM 44671</strain>
    </source>
</reference>
<dbReference type="STRING" id="546364.SAMN04489730_3983"/>
<dbReference type="PANTHER" id="PTHR48050:SF13">
    <property type="entry name" value="STEROL 3-BETA-GLUCOSYLTRANSFERASE UGT80A2"/>
    <property type="match status" value="1"/>
</dbReference>
<evidence type="ECO:0000256" key="1">
    <source>
        <dbReference type="ARBA" id="ARBA00009995"/>
    </source>
</evidence>